<dbReference type="InterPro" id="IPR036879">
    <property type="entry name" value="TF_MADSbox_sf"/>
</dbReference>
<proteinExistence type="predicted"/>
<keyword evidence="3" id="KW-0238">DNA-binding</keyword>
<dbReference type="GO" id="GO:0005634">
    <property type="term" value="C:nucleus"/>
    <property type="evidence" value="ECO:0007669"/>
    <property type="project" value="UniProtKB-SubCell"/>
</dbReference>
<keyword evidence="4" id="KW-0804">Transcription</keyword>
<dbReference type="Proteomes" id="UP001370490">
    <property type="component" value="Unassembled WGS sequence"/>
</dbReference>
<dbReference type="GO" id="GO:0046983">
    <property type="term" value="F:protein dimerization activity"/>
    <property type="evidence" value="ECO:0007669"/>
    <property type="project" value="InterPro"/>
</dbReference>
<organism evidence="8 9">
    <name type="scientific">Dillenia turbinata</name>
    <dbReference type="NCBI Taxonomy" id="194707"/>
    <lineage>
        <taxon>Eukaryota</taxon>
        <taxon>Viridiplantae</taxon>
        <taxon>Streptophyta</taxon>
        <taxon>Embryophyta</taxon>
        <taxon>Tracheophyta</taxon>
        <taxon>Spermatophyta</taxon>
        <taxon>Magnoliopsida</taxon>
        <taxon>eudicotyledons</taxon>
        <taxon>Gunneridae</taxon>
        <taxon>Pentapetalae</taxon>
        <taxon>Dilleniales</taxon>
        <taxon>Dilleniaceae</taxon>
        <taxon>Dillenia</taxon>
    </lineage>
</organism>
<gene>
    <name evidence="8" type="ORF">RJ641_006082</name>
</gene>
<protein>
    <submittedName>
        <fullName evidence="8">Transcription factor, MADS-box</fullName>
    </submittedName>
</protein>
<feature type="domain" description="MADS-box" evidence="7">
    <location>
        <begin position="18"/>
        <end position="47"/>
    </location>
</feature>
<dbReference type="EMBL" id="JBAMMX010000014">
    <property type="protein sequence ID" value="KAK6927491.1"/>
    <property type="molecule type" value="Genomic_DNA"/>
</dbReference>
<evidence type="ECO:0000256" key="5">
    <source>
        <dbReference type="ARBA" id="ARBA00023242"/>
    </source>
</evidence>
<evidence type="ECO:0000259" key="7">
    <source>
        <dbReference type="Pfam" id="PF00319"/>
    </source>
</evidence>
<feature type="compositionally biased region" description="Basic and acidic residues" evidence="6">
    <location>
        <begin position="289"/>
        <end position="299"/>
    </location>
</feature>
<dbReference type="Pfam" id="PF00319">
    <property type="entry name" value="SRF-TF"/>
    <property type="match status" value="1"/>
</dbReference>
<feature type="region of interest" description="Disordered" evidence="6">
    <location>
        <begin position="261"/>
        <end position="306"/>
    </location>
</feature>
<accession>A0AAN8VCA7</accession>
<dbReference type="Gene3D" id="3.40.1810.10">
    <property type="entry name" value="Transcription factor, MADS-box"/>
    <property type="match status" value="1"/>
</dbReference>
<keyword evidence="2" id="KW-0805">Transcription regulation</keyword>
<reference evidence="8 9" key="1">
    <citation type="submission" date="2023-12" db="EMBL/GenBank/DDBJ databases">
        <title>A high-quality genome assembly for Dillenia turbinata (Dilleniales).</title>
        <authorList>
            <person name="Chanderbali A."/>
        </authorList>
    </citation>
    <scope>NUCLEOTIDE SEQUENCE [LARGE SCALE GENOMIC DNA]</scope>
    <source>
        <strain evidence="8">LSX21</strain>
        <tissue evidence="8">Leaf</tissue>
    </source>
</reference>
<keyword evidence="9" id="KW-1185">Reference proteome</keyword>
<evidence type="ECO:0000256" key="4">
    <source>
        <dbReference type="ARBA" id="ARBA00023163"/>
    </source>
</evidence>
<dbReference type="GO" id="GO:0003677">
    <property type="term" value="F:DNA binding"/>
    <property type="evidence" value="ECO:0007669"/>
    <property type="project" value="UniProtKB-KW"/>
</dbReference>
<dbReference type="InterPro" id="IPR002100">
    <property type="entry name" value="TF_MADSbox"/>
</dbReference>
<sequence>MAPRKLKIEAKKMSKASSNRLHCLIRKGSELTTLCDIEGCIVVFDDDRLITAESWSKQNDVHQILKKYHQFVEEQRRKELKKVGVKSKKVNKSTGRHCDDMPSSNGCVSDASQPHFGFVSNVNADASVVLEDMEMHMGIDNMAGQLEDADIFESLPDNGALVDHGALVDMEKQLESLISSEYVDPLPEMGFKDTVGQFEEDTLDYLLSNFDFDGIVGQSAMEISSDHRILPEFASDYSHVECKNEKEKIPEEKLKAISQMHEKQEDKEMNKKLITPHAETPKTRNVTTEWRDGRVDKATDATTLIG</sequence>
<evidence type="ECO:0000313" key="9">
    <source>
        <dbReference type="Proteomes" id="UP001370490"/>
    </source>
</evidence>
<comment type="caution">
    <text evidence="8">The sequence shown here is derived from an EMBL/GenBank/DDBJ whole genome shotgun (WGS) entry which is preliminary data.</text>
</comment>
<dbReference type="SUPFAM" id="SSF55455">
    <property type="entry name" value="SRF-like"/>
    <property type="match status" value="1"/>
</dbReference>
<evidence type="ECO:0000256" key="6">
    <source>
        <dbReference type="SAM" id="MobiDB-lite"/>
    </source>
</evidence>
<evidence type="ECO:0000256" key="2">
    <source>
        <dbReference type="ARBA" id="ARBA00023015"/>
    </source>
</evidence>
<keyword evidence="5" id="KW-0539">Nucleus</keyword>
<name>A0AAN8VCA7_9MAGN</name>
<evidence type="ECO:0000256" key="3">
    <source>
        <dbReference type="ARBA" id="ARBA00023125"/>
    </source>
</evidence>
<feature type="compositionally biased region" description="Basic and acidic residues" evidence="6">
    <location>
        <begin position="261"/>
        <end position="271"/>
    </location>
</feature>
<evidence type="ECO:0000256" key="1">
    <source>
        <dbReference type="ARBA" id="ARBA00004123"/>
    </source>
</evidence>
<dbReference type="AlphaFoldDB" id="A0AAN8VCA7"/>
<comment type="subcellular location">
    <subcellularLocation>
        <location evidence="1">Nucleus</location>
    </subcellularLocation>
</comment>
<evidence type="ECO:0000313" key="8">
    <source>
        <dbReference type="EMBL" id="KAK6927491.1"/>
    </source>
</evidence>